<proteinExistence type="predicted"/>
<reference evidence="1" key="1">
    <citation type="journal article" date="2015" name="Genome Biol. Evol.">
        <title>Organellar Genomes of White Spruce (Picea glauca): Assembly and Annotation.</title>
        <authorList>
            <person name="Jackman S.D."/>
            <person name="Warren R.L."/>
            <person name="Gibb E.A."/>
            <person name="Vandervalk B.P."/>
            <person name="Mohamadi H."/>
            <person name="Chu J."/>
            <person name="Raymond A."/>
            <person name="Pleasance S."/>
            <person name="Coope R."/>
            <person name="Wildung M.R."/>
            <person name="Ritland C.E."/>
            <person name="Bousquet J."/>
            <person name="Jones S.J."/>
            <person name="Bohlmann J."/>
            <person name="Birol I."/>
        </authorList>
    </citation>
    <scope>NUCLEOTIDE SEQUENCE [LARGE SCALE GENOMIC DNA]</scope>
    <source>
        <tissue evidence="1">Flushing bud</tissue>
    </source>
</reference>
<organism evidence="1">
    <name type="scientific">Picea glauca</name>
    <name type="common">White spruce</name>
    <name type="synonym">Pinus glauca</name>
    <dbReference type="NCBI Taxonomy" id="3330"/>
    <lineage>
        <taxon>Eukaryota</taxon>
        <taxon>Viridiplantae</taxon>
        <taxon>Streptophyta</taxon>
        <taxon>Embryophyta</taxon>
        <taxon>Tracheophyta</taxon>
        <taxon>Spermatophyta</taxon>
        <taxon>Pinopsida</taxon>
        <taxon>Pinidae</taxon>
        <taxon>Conifers I</taxon>
        <taxon>Pinales</taxon>
        <taxon>Pinaceae</taxon>
        <taxon>Picea</taxon>
    </lineage>
</organism>
<name>A0A117NFS1_PICGL</name>
<dbReference type="AlphaFoldDB" id="A0A117NFS1"/>
<gene>
    <name evidence="1" type="ORF">ABT39_MTgene2289</name>
</gene>
<dbReference type="EMBL" id="LKAM01000016">
    <property type="protein sequence ID" value="KUM45723.1"/>
    <property type="molecule type" value="Genomic_DNA"/>
</dbReference>
<geneLocation type="mitochondrion" evidence="1"/>
<sequence length="88" mass="9911">MKLLQVLLKPSNPNLDPELLPVLLPFTLLDHLLVMGQPKLILMFVGKLAPVLELAKMLSLLLLTLRLLAYMLVDQPQLAPELHLLRTL</sequence>
<keyword evidence="1" id="KW-0496">Mitochondrion</keyword>
<protein>
    <submittedName>
        <fullName evidence="1">Uncharacterized protein</fullName>
    </submittedName>
</protein>
<accession>A0A117NFS1</accession>
<comment type="caution">
    <text evidence="1">The sequence shown here is derived from an EMBL/GenBank/DDBJ whole genome shotgun (WGS) entry which is preliminary data.</text>
</comment>
<evidence type="ECO:0000313" key="1">
    <source>
        <dbReference type="EMBL" id="KUM45723.1"/>
    </source>
</evidence>